<name>A0ABQ9G740_9NEOP</name>
<evidence type="ECO:0008006" key="3">
    <source>
        <dbReference type="Google" id="ProtNLM"/>
    </source>
</evidence>
<organism evidence="1 2">
    <name type="scientific">Dryococelus australis</name>
    <dbReference type="NCBI Taxonomy" id="614101"/>
    <lineage>
        <taxon>Eukaryota</taxon>
        <taxon>Metazoa</taxon>
        <taxon>Ecdysozoa</taxon>
        <taxon>Arthropoda</taxon>
        <taxon>Hexapoda</taxon>
        <taxon>Insecta</taxon>
        <taxon>Pterygota</taxon>
        <taxon>Neoptera</taxon>
        <taxon>Polyneoptera</taxon>
        <taxon>Phasmatodea</taxon>
        <taxon>Verophasmatodea</taxon>
        <taxon>Anareolatae</taxon>
        <taxon>Phasmatidae</taxon>
        <taxon>Eurycanthinae</taxon>
        <taxon>Dryococelus</taxon>
    </lineage>
</organism>
<dbReference type="PANTHER" id="PTHR47510">
    <property type="entry name" value="REVERSE TRANSCRIPTASE DOMAIN-CONTAINING PROTEIN"/>
    <property type="match status" value="1"/>
</dbReference>
<protein>
    <recommendedName>
        <fullName evidence="3">Reverse transcriptase domain-containing protein</fullName>
    </recommendedName>
</protein>
<proteinExistence type="predicted"/>
<reference evidence="1 2" key="1">
    <citation type="submission" date="2023-02" db="EMBL/GenBank/DDBJ databases">
        <title>LHISI_Scaffold_Assembly.</title>
        <authorList>
            <person name="Stuart O.P."/>
            <person name="Cleave R."/>
            <person name="Magrath M.J.L."/>
            <person name="Mikheyev A.S."/>
        </authorList>
    </citation>
    <scope>NUCLEOTIDE SEQUENCE [LARGE SCALE GENOMIC DNA]</scope>
    <source>
        <strain evidence="1">Daus_M_001</strain>
        <tissue evidence="1">Leg muscle</tissue>
    </source>
</reference>
<sequence>MQLVRRAKMLYSLDSFGSCRTSGDFCKRLLNLRIVNLNATYSIFDTLKQKDRAVNIRCFRKIMHILLPVITDILNDLLSARFFPTSWKYAIVKPLAKLTSVTVLDDFRPISILPALSKSLESLNNNKLFDSYQSRFLTGHSTCTALIDIADFNRMAIDRSHVTILVLLDFRNQP</sequence>
<keyword evidence="2" id="KW-1185">Reference proteome</keyword>
<dbReference type="Proteomes" id="UP001159363">
    <property type="component" value="Chromosome 13"/>
</dbReference>
<comment type="caution">
    <text evidence="1">The sequence shown here is derived from an EMBL/GenBank/DDBJ whole genome shotgun (WGS) entry which is preliminary data.</text>
</comment>
<gene>
    <name evidence="1" type="ORF">PR048_029785</name>
</gene>
<accession>A0ABQ9G740</accession>
<dbReference type="EMBL" id="JARBHB010000014">
    <property type="protein sequence ID" value="KAJ8868269.1"/>
    <property type="molecule type" value="Genomic_DNA"/>
</dbReference>
<evidence type="ECO:0000313" key="1">
    <source>
        <dbReference type="EMBL" id="KAJ8868269.1"/>
    </source>
</evidence>
<evidence type="ECO:0000313" key="2">
    <source>
        <dbReference type="Proteomes" id="UP001159363"/>
    </source>
</evidence>
<dbReference type="PANTHER" id="PTHR47510:SF3">
    <property type="entry name" value="ENDO_EXONUCLEASE_PHOSPHATASE DOMAIN-CONTAINING PROTEIN"/>
    <property type="match status" value="1"/>
</dbReference>